<dbReference type="Proteomes" id="UP000260665">
    <property type="component" value="Unassembled WGS sequence"/>
</dbReference>
<sequence length="277" mass="31322">MVDFPIYMTDQSIGYLPKPNQEGKFLNENTWVFNDRSMGTPAPWNPAAKPNVLLIGNSIVMGGNPYNQPDKLGPLVQALLGDKVAVWPIAVGAWSTVNETAYLQQNPDVVQASNFFVWEYMNGGLSRMSLDRGQYVFPSEKPVLASWYVLRRYVLPRFMDFPMDELPPTGQSQQENMQQFEEQVAKLSLGKGGKVPGILFFYPGRDEYIGFQKGTEYVPDRKELERIAAKYGLRIVDVARRPEWNLSMYREGTHPTVEGNQVLAHILATAIREAMPL</sequence>
<accession>A0A3E1R8W5</accession>
<evidence type="ECO:0008006" key="3">
    <source>
        <dbReference type="Google" id="ProtNLM"/>
    </source>
</evidence>
<proteinExistence type="predicted"/>
<evidence type="ECO:0000313" key="2">
    <source>
        <dbReference type="Proteomes" id="UP000260665"/>
    </source>
</evidence>
<protein>
    <recommendedName>
        <fullName evidence="3">SGNH hydrolase-type esterase domain-containing protein</fullName>
    </recommendedName>
</protein>
<organism evidence="1 2">
    <name type="scientific">Rhodoferax lacus</name>
    <dbReference type="NCBI Taxonomy" id="2184758"/>
    <lineage>
        <taxon>Bacteria</taxon>
        <taxon>Pseudomonadati</taxon>
        <taxon>Pseudomonadota</taxon>
        <taxon>Betaproteobacteria</taxon>
        <taxon>Burkholderiales</taxon>
        <taxon>Comamonadaceae</taxon>
        <taxon>Rhodoferax</taxon>
    </lineage>
</organism>
<dbReference type="SUPFAM" id="SSF52266">
    <property type="entry name" value="SGNH hydrolase"/>
    <property type="match status" value="1"/>
</dbReference>
<reference evidence="1 2" key="1">
    <citation type="submission" date="2018-05" db="EMBL/GenBank/DDBJ databases">
        <title>Rhodoferax soyangensis sp.nov., isolated from an oligotrophic freshwater lake.</title>
        <authorList>
            <person name="Park M."/>
        </authorList>
    </citation>
    <scope>NUCLEOTIDE SEQUENCE [LARGE SCALE GENOMIC DNA]</scope>
    <source>
        <strain evidence="1 2">IMCC26218</strain>
    </source>
</reference>
<name>A0A3E1R8W5_9BURK</name>
<keyword evidence="2" id="KW-1185">Reference proteome</keyword>
<comment type="caution">
    <text evidence="1">The sequence shown here is derived from an EMBL/GenBank/DDBJ whole genome shotgun (WGS) entry which is preliminary data.</text>
</comment>
<gene>
    <name evidence="1" type="ORF">DIC66_16615</name>
</gene>
<evidence type="ECO:0000313" key="1">
    <source>
        <dbReference type="EMBL" id="RFO95808.1"/>
    </source>
</evidence>
<dbReference type="AlphaFoldDB" id="A0A3E1R8W5"/>
<dbReference type="EMBL" id="QFZK01000012">
    <property type="protein sequence ID" value="RFO95808.1"/>
    <property type="molecule type" value="Genomic_DNA"/>
</dbReference>
<dbReference type="InterPro" id="IPR036514">
    <property type="entry name" value="SGNH_hydro_sf"/>
</dbReference>
<dbReference type="GO" id="GO:0016788">
    <property type="term" value="F:hydrolase activity, acting on ester bonds"/>
    <property type="evidence" value="ECO:0007669"/>
    <property type="project" value="UniProtKB-ARBA"/>
</dbReference>
<dbReference type="Gene3D" id="3.40.50.1110">
    <property type="entry name" value="SGNH hydrolase"/>
    <property type="match status" value="1"/>
</dbReference>